<accession>A0A1M7FAZ5</accession>
<reference evidence="3" key="1">
    <citation type="submission" date="2016-11" db="EMBL/GenBank/DDBJ databases">
        <authorList>
            <person name="Varghese N."/>
            <person name="Submissions S."/>
        </authorList>
    </citation>
    <scope>NUCLEOTIDE SEQUENCE [LARGE SCALE GENOMIC DNA]</scope>
    <source>
        <strain evidence="3">DSM 24724</strain>
    </source>
</reference>
<evidence type="ECO:0000256" key="1">
    <source>
        <dbReference type="SAM" id="SignalP"/>
    </source>
</evidence>
<keyword evidence="3" id="KW-1185">Reference proteome</keyword>
<dbReference type="NCBIfam" id="NF047539">
    <property type="entry name" value="XAC2610_fam"/>
    <property type="match status" value="1"/>
</dbReference>
<name>A0A1M7FAZ5_9FLAO</name>
<proteinExistence type="predicted"/>
<dbReference type="RefSeq" id="WP_068842453.1">
    <property type="nucleotide sequence ID" value="NZ_FRBT01000003.1"/>
</dbReference>
<gene>
    <name evidence="2" type="ORF">SAMN05444484_103289</name>
</gene>
<dbReference type="EMBL" id="FRBT01000003">
    <property type="protein sequence ID" value="SHM00827.1"/>
    <property type="molecule type" value="Genomic_DNA"/>
</dbReference>
<evidence type="ECO:0000313" key="2">
    <source>
        <dbReference type="EMBL" id="SHM00827.1"/>
    </source>
</evidence>
<organism evidence="2 3">
    <name type="scientific">Flavobacterium chilense</name>
    <dbReference type="NCBI Taxonomy" id="946677"/>
    <lineage>
        <taxon>Bacteria</taxon>
        <taxon>Pseudomonadati</taxon>
        <taxon>Bacteroidota</taxon>
        <taxon>Flavobacteriia</taxon>
        <taxon>Flavobacteriales</taxon>
        <taxon>Flavobacteriaceae</taxon>
        <taxon>Flavobacterium</taxon>
    </lineage>
</organism>
<dbReference type="InterPro" id="IPR058087">
    <property type="entry name" value="XAC2610_dom"/>
</dbReference>
<dbReference type="AlphaFoldDB" id="A0A1M7FAZ5"/>
<feature type="chain" id="PRO_5009925804" evidence="1">
    <location>
        <begin position="22"/>
        <end position="203"/>
    </location>
</feature>
<protein>
    <submittedName>
        <fullName evidence="2">Uncharacterized protein</fullName>
    </submittedName>
</protein>
<sequence length="203" mass="23549">MKIKITIALLVCIIFPKIALAQTCLHKNLSKEFNYEVKKIKISNETIDSNSVKVIVYNKISNKKQEIKFGVNFLFEKTFINCKAVRSYITGINKDAETIDNDFGDLIIADFNFDNLEDFAIKNDSGGNGGPTYNYYIQGKNKSFTLDNFLTTEMEFFPSKFIIKNKRLITYVHANAYQLSENTFEYNEKSKKWKYKQSRLVSF</sequence>
<feature type="signal peptide" evidence="1">
    <location>
        <begin position="1"/>
        <end position="21"/>
    </location>
</feature>
<keyword evidence="1" id="KW-0732">Signal</keyword>
<evidence type="ECO:0000313" key="3">
    <source>
        <dbReference type="Proteomes" id="UP000184028"/>
    </source>
</evidence>
<dbReference type="Proteomes" id="UP000184028">
    <property type="component" value="Unassembled WGS sequence"/>
</dbReference>
<dbReference type="OrthoDB" id="956454at2"/>